<keyword evidence="7" id="KW-0175">Coiled coil</keyword>
<evidence type="ECO:0000256" key="2">
    <source>
        <dbReference type="ARBA" id="ARBA00022448"/>
    </source>
</evidence>
<dbReference type="GO" id="GO:1990281">
    <property type="term" value="C:efflux pump complex"/>
    <property type="evidence" value="ECO:0007669"/>
    <property type="project" value="TreeGrafter"/>
</dbReference>
<evidence type="ECO:0000256" key="5">
    <source>
        <dbReference type="ARBA" id="ARBA00023136"/>
    </source>
</evidence>
<proteinExistence type="predicted"/>
<evidence type="ECO:0000256" key="6">
    <source>
        <dbReference type="ARBA" id="ARBA00023237"/>
    </source>
</evidence>
<dbReference type="AlphaFoldDB" id="K1UHR5"/>
<sequence>FGREEMRKSACLLPKDTRSDNQTRYIKFIISPVEQHSKKAGYNYIDGVRMNGHKFLKDDIFSVMLAVKIPLFHWGEGHGKIKSAKIELQKAEVMRDEMIEKMQLEVTRNYNILNEAELEVELTENAFSYAEENLQESSKSFETGMETLANFLEAQASWQKAYFEVISAKINYHIAKSKYLNSIGGL</sequence>
<accession>K1UHR5</accession>
<evidence type="ECO:0000256" key="1">
    <source>
        <dbReference type="ARBA" id="ARBA00004442"/>
    </source>
</evidence>
<keyword evidence="5" id="KW-0472">Membrane</keyword>
<dbReference type="SUPFAM" id="SSF56954">
    <property type="entry name" value="Outer membrane efflux proteins (OEP)"/>
    <property type="match status" value="1"/>
</dbReference>
<reference evidence="8" key="1">
    <citation type="journal article" date="2013" name="Environ. Microbiol.">
        <title>Microbiota from the distal guts of lean and obese adolescents exhibit partial functional redundancy besides clear differences in community structure.</title>
        <authorList>
            <person name="Ferrer M."/>
            <person name="Ruiz A."/>
            <person name="Lanza F."/>
            <person name="Haange S.B."/>
            <person name="Oberbach A."/>
            <person name="Till H."/>
            <person name="Bargiela R."/>
            <person name="Campoy C."/>
            <person name="Segura M.T."/>
            <person name="Richter M."/>
            <person name="von Bergen M."/>
            <person name="Seifert J."/>
            <person name="Suarez A."/>
        </authorList>
    </citation>
    <scope>NUCLEOTIDE SEQUENCE</scope>
</reference>
<dbReference type="Pfam" id="PF02321">
    <property type="entry name" value="OEP"/>
    <property type="match status" value="1"/>
</dbReference>
<dbReference type="PANTHER" id="PTHR30026:SF20">
    <property type="entry name" value="OUTER MEMBRANE PROTEIN TOLC"/>
    <property type="match status" value="1"/>
</dbReference>
<name>K1UHR5_9ZZZZ</name>
<protein>
    <submittedName>
        <fullName evidence="8">Outer membrane efflux protein</fullName>
    </submittedName>
</protein>
<feature type="non-terminal residue" evidence="8">
    <location>
        <position position="1"/>
    </location>
</feature>
<feature type="coiled-coil region" evidence="7">
    <location>
        <begin position="81"/>
        <end position="133"/>
    </location>
</feature>
<dbReference type="PANTHER" id="PTHR30026">
    <property type="entry name" value="OUTER MEMBRANE PROTEIN TOLC"/>
    <property type="match status" value="1"/>
</dbReference>
<dbReference type="GO" id="GO:0009279">
    <property type="term" value="C:cell outer membrane"/>
    <property type="evidence" value="ECO:0007669"/>
    <property type="project" value="UniProtKB-SubCell"/>
</dbReference>
<dbReference type="Gene3D" id="1.20.1600.10">
    <property type="entry name" value="Outer membrane efflux proteins (OEP)"/>
    <property type="match status" value="1"/>
</dbReference>
<keyword evidence="3" id="KW-1134">Transmembrane beta strand</keyword>
<evidence type="ECO:0000256" key="4">
    <source>
        <dbReference type="ARBA" id="ARBA00022692"/>
    </source>
</evidence>
<dbReference type="InterPro" id="IPR051906">
    <property type="entry name" value="TolC-like"/>
</dbReference>
<dbReference type="EMBL" id="AJWY01001620">
    <property type="protein sequence ID" value="EKC79529.1"/>
    <property type="molecule type" value="Genomic_DNA"/>
</dbReference>
<evidence type="ECO:0000256" key="7">
    <source>
        <dbReference type="SAM" id="Coils"/>
    </source>
</evidence>
<keyword evidence="4" id="KW-0812">Transmembrane</keyword>
<comment type="subcellular location">
    <subcellularLocation>
        <location evidence="1">Cell outer membrane</location>
    </subcellularLocation>
</comment>
<keyword evidence="2" id="KW-0813">Transport</keyword>
<dbReference type="InterPro" id="IPR003423">
    <property type="entry name" value="OMP_efflux"/>
</dbReference>
<organism evidence="8">
    <name type="scientific">human gut metagenome</name>
    <dbReference type="NCBI Taxonomy" id="408170"/>
    <lineage>
        <taxon>unclassified sequences</taxon>
        <taxon>metagenomes</taxon>
        <taxon>organismal metagenomes</taxon>
    </lineage>
</organism>
<evidence type="ECO:0000313" key="8">
    <source>
        <dbReference type="EMBL" id="EKC79529.1"/>
    </source>
</evidence>
<evidence type="ECO:0000256" key="3">
    <source>
        <dbReference type="ARBA" id="ARBA00022452"/>
    </source>
</evidence>
<dbReference type="GO" id="GO:0015288">
    <property type="term" value="F:porin activity"/>
    <property type="evidence" value="ECO:0007669"/>
    <property type="project" value="TreeGrafter"/>
</dbReference>
<comment type="caution">
    <text evidence="8">The sequence shown here is derived from an EMBL/GenBank/DDBJ whole genome shotgun (WGS) entry which is preliminary data.</text>
</comment>
<gene>
    <name evidence="8" type="ORF">LEA_02342</name>
</gene>
<dbReference type="GO" id="GO:0015562">
    <property type="term" value="F:efflux transmembrane transporter activity"/>
    <property type="evidence" value="ECO:0007669"/>
    <property type="project" value="InterPro"/>
</dbReference>
<keyword evidence="6" id="KW-0998">Cell outer membrane</keyword>